<evidence type="ECO:0000256" key="2">
    <source>
        <dbReference type="SAM" id="SignalP"/>
    </source>
</evidence>
<feature type="transmembrane region" description="Helical" evidence="1">
    <location>
        <begin position="248"/>
        <end position="266"/>
    </location>
</feature>
<sequence>MSSYSSASKLRLRRGEMRIYVTLLLALLTSHAVMGVELDKCLQAVRNGTWGQVGGFGNDGHPVANISTAKAITYELCIKACGKGPEPFQWTTFSQQFSAWLLPWLALVSQLPFGSNDKLDNLLSMFLTVGSPTLATYSLALTVLNGRWIARRFSSYTYPNTNLAVQILSSLQQSPLKITTDSSLLASLVVLPENDAWWKELVVGLDYTHTWSISAVSSIAWVVIAYVFTVIDSFTRDITQSINVNGEGVGSLWIWLVAIVIGWLQISPKCDARRVTQAVERANNMAYVATPTDGPVLASALSRQRAISPVQGDEDPLRHDETCTVPIYNYARFLPWVQAVEEVSEAFRAASGRAHLHLPVNSDMDWAQEDRYVTGLHHRNRSGNRTQVENYCVPLGDTSLKRRSPWGPDVLSRVVIASAIALGLQWGTTGAAMIIVWFTPTTGLGCRSGAYILYGAASTVCLDATLAVQLSFTSRGDNPSRNLQALCMVKVCTAPLDRLSSLRKDPRNIERRLDYPLVPVSIRQLFQSMLL</sequence>
<dbReference type="EMBL" id="BRPK01000007">
    <property type="protein sequence ID" value="GLB39631.1"/>
    <property type="molecule type" value="Genomic_DNA"/>
</dbReference>
<proteinExistence type="predicted"/>
<keyword evidence="2" id="KW-0732">Signal</keyword>
<dbReference type="AlphaFoldDB" id="A0A9P3PQQ3"/>
<organism evidence="3 4">
    <name type="scientific">Lyophyllum shimeji</name>
    <name type="common">Hon-shimeji</name>
    <name type="synonym">Tricholoma shimeji</name>
    <dbReference type="NCBI Taxonomy" id="47721"/>
    <lineage>
        <taxon>Eukaryota</taxon>
        <taxon>Fungi</taxon>
        <taxon>Dikarya</taxon>
        <taxon>Basidiomycota</taxon>
        <taxon>Agaricomycotina</taxon>
        <taxon>Agaricomycetes</taxon>
        <taxon>Agaricomycetidae</taxon>
        <taxon>Agaricales</taxon>
        <taxon>Tricholomatineae</taxon>
        <taxon>Lyophyllaceae</taxon>
        <taxon>Lyophyllum</taxon>
    </lineage>
</organism>
<keyword evidence="1" id="KW-1133">Transmembrane helix</keyword>
<keyword evidence="4" id="KW-1185">Reference proteome</keyword>
<gene>
    <name evidence="3" type="ORF">LshimejAT787_0701410</name>
</gene>
<name>A0A9P3PQQ3_LYOSH</name>
<reference evidence="3" key="1">
    <citation type="submission" date="2022-07" db="EMBL/GenBank/DDBJ databases">
        <title>The genome of Lyophyllum shimeji provides insight into the initial evolution of ectomycorrhizal fungal genome.</title>
        <authorList>
            <person name="Kobayashi Y."/>
            <person name="Shibata T."/>
            <person name="Hirakawa H."/>
            <person name="Shigenobu S."/>
            <person name="Nishiyama T."/>
            <person name="Yamada A."/>
            <person name="Hasebe M."/>
            <person name="Kawaguchi M."/>
        </authorList>
    </citation>
    <scope>NUCLEOTIDE SEQUENCE</scope>
    <source>
        <strain evidence="3">AT787</strain>
    </source>
</reference>
<evidence type="ECO:0000313" key="4">
    <source>
        <dbReference type="Proteomes" id="UP001063166"/>
    </source>
</evidence>
<feature type="transmembrane region" description="Helical" evidence="1">
    <location>
        <begin position="209"/>
        <end position="228"/>
    </location>
</feature>
<dbReference type="Proteomes" id="UP001063166">
    <property type="component" value="Unassembled WGS sequence"/>
</dbReference>
<evidence type="ECO:0000256" key="1">
    <source>
        <dbReference type="SAM" id="Phobius"/>
    </source>
</evidence>
<keyword evidence="1" id="KW-0472">Membrane</keyword>
<feature type="transmembrane region" description="Helical" evidence="1">
    <location>
        <begin position="122"/>
        <end position="144"/>
    </location>
</feature>
<keyword evidence="1" id="KW-0812">Transmembrane</keyword>
<feature type="transmembrane region" description="Helical" evidence="1">
    <location>
        <begin position="410"/>
        <end position="439"/>
    </location>
</feature>
<accession>A0A9P3PQQ3</accession>
<feature type="transmembrane region" description="Helical" evidence="1">
    <location>
        <begin position="451"/>
        <end position="472"/>
    </location>
</feature>
<comment type="caution">
    <text evidence="3">The sequence shown here is derived from an EMBL/GenBank/DDBJ whole genome shotgun (WGS) entry which is preliminary data.</text>
</comment>
<dbReference type="OrthoDB" id="5392263at2759"/>
<feature type="chain" id="PRO_5040477017" evidence="2">
    <location>
        <begin position="36"/>
        <end position="531"/>
    </location>
</feature>
<feature type="signal peptide" evidence="2">
    <location>
        <begin position="1"/>
        <end position="35"/>
    </location>
</feature>
<protein>
    <submittedName>
        <fullName evidence="3">Uncharacterized protein</fullName>
    </submittedName>
</protein>
<evidence type="ECO:0000313" key="3">
    <source>
        <dbReference type="EMBL" id="GLB39631.1"/>
    </source>
</evidence>